<dbReference type="InterPro" id="IPR016055">
    <property type="entry name" value="A-D-PHexomutase_a/b/a-I/II/III"/>
</dbReference>
<dbReference type="PANTHER" id="PTHR45745:SF1">
    <property type="entry name" value="PHOSPHOGLUCOMUTASE 2B-RELATED"/>
    <property type="match status" value="1"/>
</dbReference>
<evidence type="ECO:0000256" key="2">
    <source>
        <dbReference type="ARBA" id="ARBA00022842"/>
    </source>
</evidence>
<dbReference type="GO" id="GO:0006166">
    <property type="term" value="P:purine ribonucleoside salvage"/>
    <property type="evidence" value="ECO:0007669"/>
    <property type="project" value="TreeGrafter"/>
</dbReference>
<evidence type="ECO:0000313" key="6">
    <source>
        <dbReference type="EMBL" id="MPN19012.1"/>
    </source>
</evidence>
<dbReference type="InterPro" id="IPR005843">
    <property type="entry name" value="A-D-PHexomutase_C"/>
</dbReference>
<feature type="domain" description="Alpha-D-phosphohexomutase alpha/beta/alpha" evidence="5">
    <location>
        <begin position="2"/>
        <end position="91"/>
    </location>
</feature>
<keyword evidence="1" id="KW-0479">Metal-binding</keyword>
<dbReference type="EC" id="5.4.2.2" evidence="6"/>
<evidence type="ECO:0000256" key="3">
    <source>
        <dbReference type="ARBA" id="ARBA00023235"/>
    </source>
</evidence>
<dbReference type="Pfam" id="PF02880">
    <property type="entry name" value="PGM_PMM_III"/>
    <property type="match status" value="1"/>
</dbReference>
<dbReference type="SUPFAM" id="SSF53738">
    <property type="entry name" value="Phosphoglucomutase, first 3 domains"/>
    <property type="match status" value="1"/>
</dbReference>
<accession>A0A645FZ81</accession>
<dbReference type="Gene3D" id="3.30.310.50">
    <property type="entry name" value="Alpha-D-phosphohexomutase, C-terminal domain"/>
    <property type="match status" value="1"/>
</dbReference>
<dbReference type="Pfam" id="PF00408">
    <property type="entry name" value="PGM_PMM_IV"/>
    <property type="match status" value="1"/>
</dbReference>
<keyword evidence="3 6" id="KW-0413">Isomerase</keyword>
<dbReference type="GO" id="GO:0004614">
    <property type="term" value="F:phosphoglucomutase activity"/>
    <property type="evidence" value="ECO:0007669"/>
    <property type="project" value="UniProtKB-EC"/>
</dbReference>
<organism evidence="6">
    <name type="scientific">bioreactor metagenome</name>
    <dbReference type="NCBI Taxonomy" id="1076179"/>
    <lineage>
        <taxon>unclassified sequences</taxon>
        <taxon>metagenomes</taxon>
        <taxon>ecological metagenomes</taxon>
    </lineage>
</organism>
<evidence type="ECO:0000256" key="1">
    <source>
        <dbReference type="ARBA" id="ARBA00022723"/>
    </source>
</evidence>
<feature type="domain" description="Alpha-D-phosphohexomutase C-terminal" evidence="4">
    <location>
        <begin position="146"/>
        <end position="190"/>
    </location>
</feature>
<protein>
    <submittedName>
        <fullName evidence="6">Phosphoglucomutase</fullName>
        <ecNumber evidence="6">5.4.2.2</ecNumber>
    </submittedName>
</protein>
<proteinExistence type="predicted"/>
<dbReference type="SUPFAM" id="SSF55957">
    <property type="entry name" value="Phosphoglucomutase, C-terminal domain"/>
    <property type="match status" value="1"/>
</dbReference>
<dbReference type="PANTHER" id="PTHR45745">
    <property type="entry name" value="PHOSPHOMANNOMUTASE 45A"/>
    <property type="match status" value="1"/>
</dbReference>
<name>A0A645FZ81_9ZZZZ</name>
<dbReference type="GO" id="GO:0008973">
    <property type="term" value="F:phosphopentomutase activity"/>
    <property type="evidence" value="ECO:0007669"/>
    <property type="project" value="TreeGrafter"/>
</dbReference>
<dbReference type="GO" id="GO:0005975">
    <property type="term" value="P:carbohydrate metabolic process"/>
    <property type="evidence" value="ECO:0007669"/>
    <property type="project" value="InterPro"/>
</dbReference>
<sequence length="216" mass="24184">MADAICRHYGVEIRDVLTGFRFISEQIAQCEATGERQFLFGFEESFGFLAGSFARDKDAICAAMLLSEACVVYREAGKTLYDVLQEMYEAYGYFKEAVKSYTLEGKAGLEKIRAAMEALRKNPPQEMGGENIIIWEDLKSGTRRSTAETTATTLPKSDVLRYFFSKGAWLCIRPSGTEPKLKLYIGAGAKREAEVDACLTKLMMETDATIRRLLES</sequence>
<dbReference type="InterPro" id="IPR005846">
    <property type="entry name" value="A-D-PHexomutase_a/b/a-III"/>
</dbReference>
<gene>
    <name evidence="6" type="primary">pgcA_33</name>
    <name evidence="6" type="ORF">SDC9_166378</name>
</gene>
<dbReference type="EMBL" id="VSSQ01066485">
    <property type="protein sequence ID" value="MPN19012.1"/>
    <property type="molecule type" value="Genomic_DNA"/>
</dbReference>
<reference evidence="6" key="1">
    <citation type="submission" date="2019-08" db="EMBL/GenBank/DDBJ databases">
        <authorList>
            <person name="Kucharzyk K."/>
            <person name="Murdoch R.W."/>
            <person name="Higgins S."/>
            <person name="Loffler F."/>
        </authorList>
    </citation>
    <scope>NUCLEOTIDE SEQUENCE</scope>
</reference>
<dbReference type="GO" id="GO:0046872">
    <property type="term" value="F:metal ion binding"/>
    <property type="evidence" value="ECO:0007669"/>
    <property type="project" value="UniProtKB-KW"/>
</dbReference>
<dbReference type="InterPro" id="IPR036900">
    <property type="entry name" value="A-D-PHexomutase_C_sf"/>
</dbReference>
<evidence type="ECO:0000259" key="5">
    <source>
        <dbReference type="Pfam" id="PF02880"/>
    </source>
</evidence>
<comment type="caution">
    <text evidence="6">The sequence shown here is derived from an EMBL/GenBank/DDBJ whole genome shotgun (WGS) entry which is preliminary data.</text>
</comment>
<keyword evidence="2" id="KW-0460">Magnesium</keyword>
<dbReference type="Gene3D" id="3.40.120.10">
    <property type="entry name" value="Alpha-D-Glucose-1,6-Bisphosphate, subunit A, domain 3"/>
    <property type="match status" value="1"/>
</dbReference>
<dbReference type="AlphaFoldDB" id="A0A645FZ81"/>
<evidence type="ECO:0000259" key="4">
    <source>
        <dbReference type="Pfam" id="PF00408"/>
    </source>
</evidence>